<dbReference type="PROSITE" id="PS51779">
    <property type="entry name" value="POTRA"/>
    <property type="match status" value="2"/>
</dbReference>
<keyword evidence="9" id="KW-1185">Reference proteome</keyword>
<dbReference type="Pfam" id="PF01103">
    <property type="entry name" value="Omp85"/>
    <property type="match status" value="1"/>
</dbReference>
<dbReference type="InterPro" id="IPR034746">
    <property type="entry name" value="POTRA"/>
</dbReference>
<evidence type="ECO:0000256" key="2">
    <source>
        <dbReference type="ARBA" id="ARBA00022692"/>
    </source>
</evidence>
<evidence type="ECO:0000256" key="3">
    <source>
        <dbReference type="ARBA" id="ARBA00022729"/>
    </source>
</evidence>
<dbReference type="InterPro" id="IPR000184">
    <property type="entry name" value="Bac_surfAg_D15"/>
</dbReference>
<feature type="chain" id="PRO_5012256195" evidence="6">
    <location>
        <begin position="20"/>
        <end position="690"/>
    </location>
</feature>
<dbReference type="InterPro" id="IPR010827">
    <property type="entry name" value="BamA/TamA_POTRA"/>
</dbReference>
<dbReference type="AlphaFoldDB" id="A0A1T4JY41"/>
<keyword evidence="5" id="KW-0998">Cell outer membrane</keyword>
<evidence type="ECO:0000256" key="1">
    <source>
        <dbReference type="ARBA" id="ARBA00004370"/>
    </source>
</evidence>
<proteinExistence type="predicted"/>
<protein>
    <submittedName>
        <fullName evidence="8">Outer membrane protein insertion porin family</fullName>
    </submittedName>
</protein>
<evidence type="ECO:0000256" key="5">
    <source>
        <dbReference type="ARBA" id="ARBA00023237"/>
    </source>
</evidence>
<evidence type="ECO:0000259" key="7">
    <source>
        <dbReference type="PROSITE" id="PS51779"/>
    </source>
</evidence>
<dbReference type="InterPro" id="IPR039910">
    <property type="entry name" value="D15-like"/>
</dbReference>
<dbReference type="Proteomes" id="UP000191153">
    <property type="component" value="Unassembled WGS sequence"/>
</dbReference>
<gene>
    <name evidence="8" type="ORF">SAMN02745174_00169</name>
</gene>
<dbReference type="PANTHER" id="PTHR12815">
    <property type="entry name" value="SORTING AND ASSEMBLY MACHINERY SAMM50 PROTEIN FAMILY MEMBER"/>
    <property type="match status" value="1"/>
</dbReference>
<dbReference type="GO" id="GO:0019867">
    <property type="term" value="C:outer membrane"/>
    <property type="evidence" value="ECO:0007669"/>
    <property type="project" value="InterPro"/>
</dbReference>
<accession>A0A1T4JY41</accession>
<reference evidence="8 9" key="1">
    <citation type="submission" date="2017-02" db="EMBL/GenBank/DDBJ databases">
        <authorList>
            <person name="Peterson S.W."/>
        </authorList>
    </citation>
    <scope>NUCLEOTIDE SEQUENCE [LARGE SCALE GENOMIC DNA]</scope>
    <source>
        <strain evidence="8 9">ATCC 700028</strain>
    </source>
</reference>
<evidence type="ECO:0000256" key="4">
    <source>
        <dbReference type="ARBA" id="ARBA00023136"/>
    </source>
</evidence>
<dbReference type="Pfam" id="PF07244">
    <property type="entry name" value="POTRA"/>
    <property type="match status" value="4"/>
</dbReference>
<feature type="signal peptide" evidence="6">
    <location>
        <begin position="1"/>
        <end position="19"/>
    </location>
</feature>
<comment type="subcellular location">
    <subcellularLocation>
        <location evidence="1">Membrane</location>
    </subcellularLocation>
</comment>
<dbReference type="STRING" id="180163.SAMN02745174_00169"/>
<dbReference type="OrthoDB" id="9776356at2"/>
<dbReference type="PANTHER" id="PTHR12815:SF47">
    <property type="entry name" value="TRANSLOCATION AND ASSEMBLY MODULE SUBUNIT TAMA"/>
    <property type="match status" value="1"/>
</dbReference>
<feature type="domain" description="POTRA" evidence="7">
    <location>
        <begin position="120"/>
        <end position="191"/>
    </location>
</feature>
<name>A0A1T4JY41_9FUSO</name>
<dbReference type="RefSeq" id="WP_078692717.1">
    <property type="nucleotide sequence ID" value="NZ_FUWX01000004.1"/>
</dbReference>
<keyword evidence="4" id="KW-0472">Membrane</keyword>
<evidence type="ECO:0000256" key="6">
    <source>
        <dbReference type="SAM" id="SignalP"/>
    </source>
</evidence>
<evidence type="ECO:0000313" key="8">
    <source>
        <dbReference type="EMBL" id="SJZ34935.1"/>
    </source>
</evidence>
<organism evidence="8 9">
    <name type="scientific">Cetobacterium ceti</name>
    <dbReference type="NCBI Taxonomy" id="180163"/>
    <lineage>
        <taxon>Bacteria</taxon>
        <taxon>Fusobacteriati</taxon>
        <taxon>Fusobacteriota</taxon>
        <taxon>Fusobacteriia</taxon>
        <taxon>Fusobacteriales</taxon>
        <taxon>Fusobacteriaceae</taxon>
        <taxon>Cetobacterium</taxon>
    </lineage>
</organism>
<dbReference type="Gene3D" id="2.40.160.50">
    <property type="entry name" value="membrane protein fhac: a member of the omp85/tpsb transporter family"/>
    <property type="match status" value="1"/>
</dbReference>
<keyword evidence="3 6" id="KW-0732">Signal</keyword>
<evidence type="ECO:0000313" key="9">
    <source>
        <dbReference type="Proteomes" id="UP000191153"/>
    </source>
</evidence>
<dbReference type="EMBL" id="FUWX01000004">
    <property type="protein sequence ID" value="SJZ34935.1"/>
    <property type="molecule type" value="Genomic_DNA"/>
</dbReference>
<dbReference type="Gene3D" id="3.10.20.310">
    <property type="entry name" value="membrane protein fhac"/>
    <property type="match status" value="4"/>
</dbReference>
<feature type="domain" description="POTRA" evidence="7">
    <location>
        <begin position="192"/>
        <end position="266"/>
    </location>
</feature>
<keyword evidence="2" id="KW-0812">Transmembrane</keyword>
<sequence length="690" mass="78019">MKKYLVSLLVFVMSLVSYGATTGYLVKAIDVVNTREIPTEVILGKMTSKVGQNFSTENLLKDYNGIKKADYVENVTIYPKVYDGGIKLTVEIQEKPDAKKLLEKEGIIPLSEREKVDTSLVVSSVEVVGNTYIPMSELSEKIPVKVGAYFSKNKIVEGQRNLLETGYFRSVEPEVYNYPSGVVVVYNLIENPVITGVNIIGNTIYSTDELMKLIKTQPGKVLNINTLRQDKDAILGKYNENGYVLAEIVDIGLNQGNQLEIILNEGVIRDVKFQKMVTKQKGGRRKATDNQLKTRDYVIAREVEVKPDQVFNINAYDETVKNLMRLGYFKNVKYEVKDIPGDPDGKELVLLLDEDRTATLQGAISYGSEVGLLGMLSIKDINWQGRGQDLGFTFEKSDRDYTSFSIDFYDPWIRGTDRISWGWSAYKTEYENDDSVLFNKIDTYGAKLTVGKGLSKYLRFNVGTKLEHVTEERNDDSQWANFLKENGYGKKADYMLWSIYPSLVYDSRNNYWNPTAGDYAKYQVEMGYASGEYSEGFANTTLELRKYHRGFFKKNTFAYRAVFGIMTDSTPESQRFWVGGGSTLRGYDSGYFQGTQKVVGTIENRTQINDILGFVVFSDFGRAWDYRGKDPGYLSENRDAQFPTGIATTAGVGLRLNTPIGPLRFDFGWPVGGDRDESGMKFYFNMGQSF</sequence>